<evidence type="ECO:0000313" key="2">
    <source>
        <dbReference type="Proteomes" id="UP000515465"/>
    </source>
</evidence>
<dbReference type="Proteomes" id="UP000515465">
    <property type="component" value="Chromosome"/>
</dbReference>
<organism evidence="1 2">
    <name type="scientific">Mesorhizobium huakuii</name>
    <dbReference type="NCBI Taxonomy" id="28104"/>
    <lineage>
        <taxon>Bacteria</taxon>
        <taxon>Pseudomonadati</taxon>
        <taxon>Pseudomonadota</taxon>
        <taxon>Alphaproteobacteria</taxon>
        <taxon>Hyphomicrobiales</taxon>
        <taxon>Phyllobacteriaceae</taxon>
        <taxon>Mesorhizobium</taxon>
    </lineage>
</organism>
<accession>A0A7G6SRZ1</accession>
<reference evidence="2" key="1">
    <citation type="journal article" date="2020" name="Mol. Plant Microbe">
        <title>Rhizobial microsymbionts of the narrowly endemic Oxytropis species growing in Kamchatka are characterized by significant genetic diversity and possess a set of genes that are associated with T3SS and T6SS secretion systems and can affect the development of symbiosis.</title>
        <authorList>
            <person name="Safronova V."/>
            <person name="Guro P."/>
            <person name="Sazanova A."/>
            <person name="Kuznetsova I."/>
            <person name="Belimov A."/>
            <person name="Yakubov V."/>
            <person name="Chirak E."/>
            <person name="Afonin A."/>
            <person name="Gogolev Y."/>
            <person name="Andronov E."/>
            <person name="Tikhonovich I."/>
        </authorList>
    </citation>
    <scope>NUCLEOTIDE SEQUENCE [LARGE SCALE GENOMIC DNA]</scope>
    <source>
        <strain evidence="2">583</strain>
    </source>
</reference>
<protein>
    <submittedName>
        <fullName evidence="1">Uncharacterized protein</fullName>
    </submittedName>
</protein>
<gene>
    <name evidence="1" type="ORF">HB778_12100</name>
</gene>
<evidence type="ECO:0000313" key="1">
    <source>
        <dbReference type="EMBL" id="QND57273.1"/>
    </source>
</evidence>
<dbReference type="AlphaFoldDB" id="A0A7G6SRZ1"/>
<dbReference type="RefSeq" id="WP_183464070.1">
    <property type="nucleotide sequence ID" value="NZ_CP050296.1"/>
</dbReference>
<name>A0A7G6SRZ1_9HYPH</name>
<dbReference type="EMBL" id="CP050296">
    <property type="protein sequence ID" value="QND57273.1"/>
    <property type="molecule type" value="Genomic_DNA"/>
</dbReference>
<proteinExistence type="predicted"/>
<sequence length="186" mass="20250">MHTLFPAMVGGILLNVLMLPEKTVHDADNGFSLTFPGNFPIERPSSGATQLQIGGGELICQVSTSVSNTSAPIRLSDPKKFIEKDWSAEDWRQVIGPTYSNAEFSNERLEQRSSGYAVRLADIAFTLGDKKLGLHGHSRIALSIRGSRFGYVNCMLMGSADEVLARWIGVAGPIERIVRSFALDPA</sequence>